<evidence type="ECO:0000259" key="1">
    <source>
        <dbReference type="PROSITE" id="PS50191"/>
    </source>
</evidence>
<evidence type="ECO:0000313" key="3">
    <source>
        <dbReference type="Proteomes" id="UP001194696"/>
    </source>
</evidence>
<protein>
    <recommendedName>
        <fullName evidence="1">CRAL-TRIO domain-containing protein</fullName>
    </recommendedName>
</protein>
<evidence type="ECO:0000313" key="2">
    <source>
        <dbReference type="EMBL" id="KAG0283822.1"/>
    </source>
</evidence>
<reference evidence="2 3" key="1">
    <citation type="journal article" date="2020" name="Fungal Divers.">
        <title>Resolving the Mortierellaceae phylogeny through synthesis of multi-gene phylogenetics and phylogenomics.</title>
        <authorList>
            <person name="Vandepol N."/>
            <person name="Liber J."/>
            <person name="Desiro A."/>
            <person name="Na H."/>
            <person name="Kennedy M."/>
            <person name="Barry K."/>
            <person name="Grigoriev I.V."/>
            <person name="Miller A.N."/>
            <person name="O'Donnell K."/>
            <person name="Stajich J.E."/>
            <person name="Bonito G."/>
        </authorList>
    </citation>
    <scope>NUCLEOTIDE SEQUENCE [LARGE SCALE GENOMIC DNA]</scope>
    <source>
        <strain evidence="2 3">AD045</strain>
    </source>
</reference>
<dbReference type="PROSITE" id="PS50191">
    <property type="entry name" value="CRAL_TRIO"/>
    <property type="match status" value="1"/>
</dbReference>
<dbReference type="CDD" id="cd00170">
    <property type="entry name" value="SEC14"/>
    <property type="match status" value="1"/>
</dbReference>
<dbReference type="EMBL" id="JAAAIM010000852">
    <property type="protein sequence ID" value="KAG0283822.1"/>
    <property type="molecule type" value="Genomic_DNA"/>
</dbReference>
<dbReference type="Pfam" id="PF00650">
    <property type="entry name" value="CRAL_TRIO"/>
    <property type="match status" value="1"/>
</dbReference>
<dbReference type="PANTHER" id="PTHR46590:SF1">
    <property type="entry name" value="PHOSPHATIDYLINOSITOL TRANSFER PROTEIN CSR1"/>
    <property type="match status" value="1"/>
</dbReference>
<dbReference type="InterPro" id="IPR001251">
    <property type="entry name" value="CRAL-TRIO_dom"/>
</dbReference>
<dbReference type="Proteomes" id="UP001194696">
    <property type="component" value="Unassembled WGS sequence"/>
</dbReference>
<feature type="non-terminal residue" evidence="2">
    <location>
        <position position="1"/>
    </location>
</feature>
<accession>A0ABQ7JRM2</accession>
<dbReference type="SUPFAM" id="SSF52087">
    <property type="entry name" value="CRAL/TRIO domain"/>
    <property type="match status" value="1"/>
</dbReference>
<keyword evidence="3" id="KW-1185">Reference proteome</keyword>
<dbReference type="InterPro" id="IPR052432">
    <property type="entry name" value="PITP/CRAL-TRIO"/>
</dbReference>
<dbReference type="PANTHER" id="PTHR46590">
    <property type="entry name" value="PHOSPHATIDYLINOSITOL TRANSFER PROTEIN CSR1-RELATED"/>
    <property type="match status" value="1"/>
</dbReference>
<organism evidence="2 3">
    <name type="scientific">Linnemannia gamsii</name>
    <dbReference type="NCBI Taxonomy" id="64522"/>
    <lineage>
        <taxon>Eukaryota</taxon>
        <taxon>Fungi</taxon>
        <taxon>Fungi incertae sedis</taxon>
        <taxon>Mucoromycota</taxon>
        <taxon>Mortierellomycotina</taxon>
        <taxon>Mortierellomycetes</taxon>
        <taxon>Mortierellales</taxon>
        <taxon>Mortierellaceae</taxon>
        <taxon>Linnemannia</taxon>
    </lineage>
</organism>
<comment type="caution">
    <text evidence="2">The sequence shown here is derived from an EMBL/GenBank/DDBJ whole genome shotgun (WGS) entry which is preliminary data.</text>
</comment>
<proteinExistence type="predicted"/>
<name>A0ABQ7JRM2_9FUNG</name>
<dbReference type="InterPro" id="IPR036865">
    <property type="entry name" value="CRAL-TRIO_dom_sf"/>
</dbReference>
<dbReference type="Gene3D" id="3.40.525.10">
    <property type="entry name" value="CRAL-TRIO lipid binding domain"/>
    <property type="match status" value="1"/>
</dbReference>
<gene>
    <name evidence="2" type="ORF">BGZ96_011815</name>
</gene>
<sequence>FVKFLVQCFEAYYPESLGILIIHKAPLVFWGVWKIIEPWLDPVVASKIRFTRGDKELTDFTYKYIPVQAGENDRMKDTETKERLLDEWKALMWKFEALTREWIDCKKVEGARAEDVVENERNALAKELRVAYFKLDPYIRARNLYHRSEHPVLQADGSSVWTYQN</sequence>
<feature type="domain" description="CRAL-TRIO" evidence="1">
    <location>
        <begin position="1"/>
        <end position="77"/>
    </location>
</feature>